<evidence type="ECO:0000313" key="2">
    <source>
        <dbReference type="Proteomes" id="UP000782312"/>
    </source>
</evidence>
<dbReference type="Proteomes" id="UP000782312">
    <property type="component" value="Unassembled WGS sequence"/>
</dbReference>
<dbReference type="AlphaFoldDB" id="A0A932MNZ9"/>
<reference evidence="1" key="1">
    <citation type="submission" date="2020-07" db="EMBL/GenBank/DDBJ databases">
        <title>Huge and variable diversity of episymbiotic CPR bacteria and DPANN archaea in groundwater ecosystems.</title>
        <authorList>
            <person name="He C.Y."/>
            <person name="Keren R."/>
            <person name="Whittaker M."/>
            <person name="Farag I.F."/>
            <person name="Doudna J."/>
            <person name="Cate J.H.D."/>
            <person name="Banfield J.F."/>
        </authorList>
    </citation>
    <scope>NUCLEOTIDE SEQUENCE</scope>
    <source>
        <strain evidence="1">NC_groundwater_763_Ag_S-0.2um_68_21</strain>
    </source>
</reference>
<comment type="caution">
    <text evidence="1">The sequence shown here is derived from an EMBL/GenBank/DDBJ whole genome shotgun (WGS) entry which is preliminary data.</text>
</comment>
<protein>
    <submittedName>
        <fullName evidence="1">Uncharacterized protein</fullName>
    </submittedName>
</protein>
<evidence type="ECO:0000313" key="1">
    <source>
        <dbReference type="EMBL" id="MBI3128308.1"/>
    </source>
</evidence>
<sequence>MTQKGQFGKNVFINCPFDDDYIPLLRPLLFTVLYCGLTPRITSESFDSGETRLNSICKLISNSKFSIHDLSRLRARKAKEFHRMNMPFELGVDLGCRRFGNGALRRKRFLILDEHRYRYQKALSDISGSDIKHHTKNPRNIVRQARNWFVENGLAGTPSGQAIWLEFNEFMADFYEKRRRDGYSRKELQIMPIPELISFMRRWIASHDL</sequence>
<accession>A0A932MNZ9</accession>
<gene>
    <name evidence="1" type="ORF">HYZ11_11940</name>
</gene>
<dbReference type="EMBL" id="JACPUR010000027">
    <property type="protein sequence ID" value="MBI3128308.1"/>
    <property type="molecule type" value="Genomic_DNA"/>
</dbReference>
<organism evidence="1 2">
    <name type="scientific">Tectimicrobiota bacterium</name>
    <dbReference type="NCBI Taxonomy" id="2528274"/>
    <lineage>
        <taxon>Bacteria</taxon>
        <taxon>Pseudomonadati</taxon>
        <taxon>Nitrospinota/Tectimicrobiota group</taxon>
        <taxon>Candidatus Tectimicrobiota</taxon>
    </lineage>
</organism>
<proteinExistence type="predicted"/>
<name>A0A932MNZ9_UNCTE</name>